<feature type="transmembrane region" description="Helical" evidence="1">
    <location>
        <begin position="97"/>
        <end position="116"/>
    </location>
</feature>
<feature type="transmembrane region" description="Helical" evidence="1">
    <location>
        <begin position="122"/>
        <end position="142"/>
    </location>
</feature>
<keyword evidence="1" id="KW-0812">Transmembrane</keyword>
<evidence type="ECO:0000313" key="3">
    <source>
        <dbReference type="Proteomes" id="UP000242715"/>
    </source>
</evidence>
<protein>
    <submittedName>
        <fullName evidence="2">Uncharacterized protein</fullName>
    </submittedName>
</protein>
<dbReference type="PANTHER" id="PTHR11654">
    <property type="entry name" value="OLIGOPEPTIDE TRANSPORTER-RELATED"/>
    <property type="match status" value="1"/>
</dbReference>
<name>A0A2Z6N9W0_TRISU</name>
<evidence type="ECO:0000256" key="1">
    <source>
        <dbReference type="SAM" id="Phobius"/>
    </source>
</evidence>
<dbReference type="Gene3D" id="1.20.1250.20">
    <property type="entry name" value="MFS general substrate transporter like domains"/>
    <property type="match status" value="1"/>
</dbReference>
<dbReference type="OrthoDB" id="8904098at2759"/>
<accession>A0A2Z6N9W0</accession>
<dbReference type="AlphaFoldDB" id="A0A2Z6N9W0"/>
<dbReference type="Proteomes" id="UP000242715">
    <property type="component" value="Unassembled WGS sequence"/>
</dbReference>
<keyword evidence="1" id="KW-0472">Membrane</keyword>
<sequence>MSEFLVAGRKNYLPAIDFSERVSSFFGIAANLISYLTKVMHEHLKTAAKKMYPLLCLLSLSTGGHKPCLERFGADQYSMKHTSKKGRRKCRFPTSETLQCVYCFALLLGATVIVSWGASSLILTILMALLCIIAFYLGKSFYRYIRP</sequence>
<gene>
    <name evidence="2" type="ORF">TSUD_358870</name>
</gene>
<evidence type="ECO:0000313" key="2">
    <source>
        <dbReference type="EMBL" id="GAU33020.1"/>
    </source>
</evidence>
<keyword evidence="1" id="KW-1133">Transmembrane helix</keyword>
<reference evidence="3" key="1">
    <citation type="journal article" date="2017" name="Front. Plant Sci.">
        <title>Climate Clever Clovers: New Paradigm to Reduce the Environmental Footprint of Ruminants by Breeding Low Methanogenic Forages Utilizing Haplotype Variation.</title>
        <authorList>
            <person name="Kaur P."/>
            <person name="Appels R."/>
            <person name="Bayer P.E."/>
            <person name="Keeble-Gagnere G."/>
            <person name="Wang J."/>
            <person name="Hirakawa H."/>
            <person name="Shirasawa K."/>
            <person name="Vercoe P."/>
            <person name="Stefanova K."/>
            <person name="Durmic Z."/>
            <person name="Nichols P."/>
            <person name="Revell C."/>
            <person name="Isobe S.N."/>
            <person name="Edwards D."/>
            <person name="Erskine W."/>
        </authorList>
    </citation>
    <scope>NUCLEOTIDE SEQUENCE [LARGE SCALE GENOMIC DNA]</scope>
    <source>
        <strain evidence="3">cv. Daliak</strain>
    </source>
</reference>
<dbReference type="InterPro" id="IPR036259">
    <property type="entry name" value="MFS_trans_sf"/>
</dbReference>
<keyword evidence="3" id="KW-1185">Reference proteome</keyword>
<dbReference type="EMBL" id="DF973513">
    <property type="protein sequence ID" value="GAU33020.1"/>
    <property type="molecule type" value="Genomic_DNA"/>
</dbReference>
<proteinExistence type="predicted"/>
<organism evidence="2 3">
    <name type="scientific">Trifolium subterraneum</name>
    <name type="common">Subterranean clover</name>
    <dbReference type="NCBI Taxonomy" id="3900"/>
    <lineage>
        <taxon>Eukaryota</taxon>
        <taxon>Viridiplantae</taxon>
        <taxon>Streptophyta</taxon>
        <taxon>Embryophyta</taxon>
        <taxon>Tracheophyta</taxon>
        <taxon>Spermatophyta</taxon>
        <taxon>Magnoliopsida</taxon>
        <taxon>eudicotyledons</taxon>
        <taxon>Gunneridae</taxon>
        <taxon>Pentapetalae</taxon>
        <taxon>rosids</taxon>
        <taxon>fabids</taxon>
        <taxon>Fabales</taxon>
        <taxon>Fabaceae</taxon>
        <taxon>Papilionoideae</taxon>
        <taxon>50 kb inversion clade</taxon>
        <taxon>NPAAA clade</taxon>
        <taxon>Hologalegina</taxon>
        <taxon>IRL clade</taxon>
        <taxon>Trifolieae</taxon>
        <taxon>Trifolium</taxon>
    </lineage>
</organism>